<dbReference type="InterPro" id="IPR047623">
    <property type="entry name" value="SatP"/>
</dbReference>
<feature type="transmembrane region" description="Helical" evidence="6">
    <location>
        <begin position="39"/>
        <end position="60"/>
    </location>
</feature>
<dbReference type="FunCoup" id="A0A263HC54">
    <property type="interactions" value="70"/>
</dbReference>
<evidence type="ECO:0000313" key="7">
    <source>
        <dbReference type="EMBL" id="OZN25024.1"/>
    </source>
</evidence>
<evidence type="ECO:0000313" key="8">
    <source>
        <dbReference type="EMBL" id="SUU38801.1"/>
    </source>
</evidence>
<dbReference type="OrthoDB" id="9787939at2"/>
<dbReference type="EMBL" id="UFSB01000001">
    <property type="protein sequence ID" value="SUU38801.1"/>
    <property type="molecule type" value="Genomic_DNA"/>
</dbReference>
<dbReference type="RefSeq" id="WP_094946114.1">
    <property type="nucleotide sequence ID" value="NZ_JBMHIA010000012.1"/>
</dbReference>
<evidence type="ECO:0000256" key="3">
    <source>
        <dbReference type="ARBA" id="ARBA00022692"/>
    </source>
</evidence>
<evidence type="ECO:0000256" key="2">
    <source>
        <dbReference type="ARBA" id="ARBA00005587"/>
    </source>
</evidence>
<dbReference type="GO" id="GO:0005886">
    <property type="term" value="C:plasma membrane"/>
    <property type="evidence" value="ECO:0007669"/>
    <property type="project" value="TreeGrafter"/>
</dbReference>
<feature type="transmembrane region" description="Helical" evidence="6">
    <location>
        <begin position="152"/>
        <end position="173"/>
    </location>
</feature>
<comment type="subcellular location">
    <subcellularLocation>
        <location evidence="1">Membrane</location>
        <topology evidence="1">Multi-pass membrane protein</topology>
    </subcellularLocation>
</comment>
<dbReference type="EMBL" id="NLFK01000004">
    <property type="protein sequence ID" value="OZN25024.1"/>
    <property type="molecule type" value="Genomic_DNA"/>
</dbReference>
<protein>
    <submittedName>
        <fullName evidence="8">Inner membrane protein</fullName>
    </submittedName>
    <submittedName>
        <fullName evidence="7">Transcriptional regulator</fullName>
    </submittedName>
</protein>
<evidence type="ECO:0000256" key="6">
    <source>
        <dbReference type="SAM" id="Phobius"/>
    </source>
</evidence>
<reference evidence="8 10" key="2">
    <citation type="submission" date="2018-06" db="EMBL/GenBank/DDBJ databases">
        <authorList>
            <consortium name="Pathogen Informatics"/>
            <person name="Doyle S."/>
        </authorList>
    </citation>
    <scope>NUCLEOTIDE SEQUENCE [LARGE SCALE GENOMIC DNA]</scope>
    <source>
        <strain evidence="8 10">NCTC10851</strain>
    </source>
</reference>
<evidence type="ECO:0000313" key="10">
    <source>
        <dbReference type="Proteomes" id="UP000254507"/>
    </source>
</evidence>
<dbReference type="InterPro" id="IPR047622">
    <property type="entry name" value="GPR1_FUN34_YAAH"/>
</dbReference>
<proteinExistence type="inferred from homology"/>
<name>A0A263HC54_9PAST</name>
<evidence type="ECO:0000256" key="5">
    <source>
        <dbReference type="ARBA" id="ARBA00023136"/>
    </source>
</evidence>
<evidence type="ECO:0000313" key="9">
    <source>
        <dbReference type="Proteomes" id="UP000215738"/>
    </source>
</evidence>
<dbReference type="Proteomes" id="UP000254507">
    <property type="component" value="Unassembled WGS sequence"/>
</dbReference>
<sequence>MSIGKENFANPAPLGLCGFALTTWLLSLINGGVFDAQSLGMVFAMAFAFGGTAQIIAGIFEFQKGNTFGFTAFISYGSFWWSWALFSLFFKGQTPPQFIGWYLAIWGTFTLMMFLATFNKPKALQAVFFFLTLTFYALAIGDSTGNHSIVNIGGYLGLITALCAFYLAAAEVINESYGKAILPIGTPNAK</sequence>
<dbReference type="GO" id="GO:0071422">
    <property type="term" value="P:succinate transmembrane transport"/>
    <property type="evidence" value="ECO:0007669"/>
    <property type="project" value="TreeGrafter"/>
</dbReference>
<dbReference type="InParanoid" id="A0A263HC54"/>
<dbReference type="NCBIfam" id="NF038013">
    <property type="entry name" value="AceTr_1"/>
    <property type="match status" value="1"/>
</dbReference>
<feature type="transmembrane region" description="Helical" evidence="6">
    <location>
        <begin position="98"/>
        <end position="116"/>
    </location>
</feature>
<dbReference type="Pfam" id="PF01184">
    <property type="entry name" value="Gpr1_Fun34_YaaH"/>
    <property type="match status" value="1"/>
</dbReference>
<dbReference type="PROSITE" id="PS01114">
    <property type="entry name" value="GPR1_FUN34_YAAH"/>
    <property type="match status" value="1"/>
</dbReference>
<accession>A0A263HC54</accession>
<gene>
    <name evidence="8" type="primary">yaaH</name>
    <name evidence="7" type="ORF">CFY87_04705</name>
    <name evidence="8" type="ORF">NCTC10851_02279</name>
</gene>
<feature type="transmembrane region" description="Helical" evidence="6">
    <location>
        <begin position="67"/>
        <end position="86"/>
    </location>
</feature>
<keyword evidence="4 6" id="KW-1133">Transmembrane helix</keyword>
<dbReference type="PANTHER" id="PTHR30178">
    <property type="entry name" value="INNER MEMBRANE PROTEIN YAAH"/>
    <property type="match status" value="1"/>
</dbReference>
<dbReference type="GO" id="GO:0015360">
    <property type="term" value="F:acetate:proton symporter activity"/>
    <property type="evidence" value="ECO:0007669"/>
    <property type="project" value="TreeGrafter"/>
</dbReference>
<keyword evidence="9" id="KW-1185">Reference proteome</keyword>
<comment type="similarity">
    <text evidence="2">Belongs to the acetate uptake transporter (AceTr) (TC 2.A.96) family.</text>
</comment>
<feature type="transmembrane region" description="Helical" evidence="6">
    <location>
        <begin position="12"/>
        <end position="33"/>
    </location>
</feature>
<dbReference type="AlphaFoldDB" id="A0A263HC54"/>
<organism evidence="8 10">
    <name type="scientific">Actinobacillus seminis</name>
    <dbReference type="NCBI Taxonomy" id="722"/>
    <lineage>
        <taxon>Bacteria</taxon>
        <taxon>Pseudomonadati</taxon>
        <taxon>Pseudomonadota</taxon>
        <taxon>Gammaproteobacteria</taxon>
        <taxon>Pasteurellales</taxon>
        <taxon>Pasteurellaceae</taxon>
        <taxon>Actinobacillus</taxon>
    </lineage>
</organism>
<reference evidence="7 9" key="1">
    <citation type="submission" date="2017-07" db="EMBL/GenBank/DDBJ databases">
        <title>Virulence factors identified in Actinobacillus seminis.</title>
        <authorList>
            <person name="Negrete-Abascal E."/>
            <person name="Vaca-Pacheco S."/>
            <person name="Montes-Garcia F."/>
            <person name="Leyto-Gil A.M."/>
            <person name="Fragoso-Garcia E."/>
            <person name="Carvente-Garcia R."/>
            <person name="Perez-Agueros S."/>
            <person name="Castelan-Sanchez H.G."/>
            <person name="Garcia-Molina A."/>
            <person name="Villamar T.E."/>
            <person name="Vazquez-Cruz C."/>
        </authorList>
    </citation>
    <scope>NUCLEOTIDE SEQUENCE [LARGE SCALE GENOMIC DNA]</scope>
    <source>
        <strain evidence="7 9">ATCC 15768</strain>
    </source>
</reference>
<dbReference type="Proteomes" id="UP000215738">
    <property type="component" value="Unassembled WGS sequence"/>
</dbReference>
<keyword evidence="5 6" id="KW-0472">Membrane</keyword>
<keyword evidence="3 6" id="KW-0812">Transmembrane</keyword>
<dbReference type="PANTHER" id="PTHR30178:SF3">
    <property type="entry name" value="SUCCINATE-ACETATE_PROTON SYMPORTER SATP"/>
    <property type="match status" value="1"/>
</dbReference>
<dbReference type="InterPro" id="IPR000791">
    <property type="entry name" value="Gpr1/Fun34/SatP-like"/>
</dbReference>
<feature type="transmembrane region" description="Helical" evidence="6">
    <location>
        <begin position="123"/>
        <end position="140"/>
    </location>
</feature>
<evidence type="ECO:0000256" key="4">
    <source>
        <dbReference type="ARBA" id="ARBA00022989"/>
    </source>
</evidence>
<evidence type="ECO:0000256" key="1">
    <source>
        <dbReference type="ARBA" id="ARBA00004141"/>
    </source>
</evidence>